<gene>
    <name evidence="1" type="ORF">G5C60_39625</name>
</gene>
<evidence type="ECO:0000313" key="2">
    <source>
        <dbReference type="Proteomes" id="UP000472335"/>
    </source>
</evidence>
<comment type="caution">
    <text evidence="1">The sequence shown here is derived from an EMBL/GenBank/DDBJ whole genome shotgun (WGS) entry which is preliminary data.</text>
</comment>
<reference evidence="1 2" key="1">
    <citation type="submission" date="2020-02" db="EMBL/GenBank/DDBJ databases">
        <title>Whole-genome analyses of novel actinobacteria.</title>
        <authorList>
            <person name="Sahin N."/>
            <person name="Gencbay T."/>
        </authorList>
    </citation>
    <scope>NUCLEOTIDE SEQUENCE [LARGE SCALE GENOMIC DNA]</scope>
    <source>
        <strain evidence="1 2">HC44</strain>
    </source>
</reference>
<proteinExistence type="predicted"/>
<dbReference type="Proteomes" id="UP000472335">
    <property type="component" value="Unassembled WGS sequence"/>
</dbReference>
<sequence length="46" mass="4996">MCLTLPVERTVRVTESPVALGPAEEKTFHQGGDAGYITCPTYQRTA</sequence>
<accession>A0A6G4VHH7</accession>
<protein>
    <submittedName>
        <fullName evidence="1">Uncharacterized protein</fullName>
    </submittedName>
</protein>
<dbReference type="RefSeq" id="WP_165267073.1">
    <property type="nucleotide sequence ID" value="NZ_JAAKZY010000195.1"/>
</dbReference>
<dbReference type="EMBL" id="JAAKZY010000195">
    <property type="protein sequence ID" value="NGO13546.1"/>
    <property type="molecule type" value="Genomic_DNA"/>
</dbReference>
<keyword evidence="2" id="KW-1185">Reference proteome</keyword>
<evidence type="ECO:0000313" key="1">
    <source>
        <dbReference type="EMBL" id="NGO13546.1"/>
    </source>
</evidence>
<organism evidence="1 2">
    <name type="scientific">Streptomyces scabichelini</name>
    <dbReference type="NCBI Taxonomy" id="2711217"/>
    <lineage>
        <taxon>Bacteria</taxon>
        <taxon>Bacillati</taxon>
        <taxon>Actinomycetota</taxon>
        <taxon>Actinomycetes</taxon>
        <taxon>Kitasatosporales</taxon>
        <taxon>Streptomycetaceae</taxon>
        <taxon>Streptomyces</taxon>
    </lineage>
</organism>
<dbReference type="AlphaFoldDB" id="A0A6G4VHH7"/>
<name>A0A6G4VHH7_9ACTN</name>